<comment type="caution">
    <text evidence="6">The sequence shown here is derived from an EMBL/GenBank/DDBJ whole genome shotgun (WGS) entry which is preliminary data.</text>
</comment>
<evidence type="ECO:0000256" key="2">
    <source>
        <dbReference type="ARBA" id="ARBA00011901"/>
    </source>
</evidence>
<dbReference type="CDD" id="cd06583">
    <property type="entry name" value="PGRP"/>
    <property type="match status" value="1"/>
</dbReference>
<dbReference type="SMART" id="SM00644">
    <property type="entry name" value="Ami_2"/>
    <property type="match status" value="1"/>
</dbReference>
<dbReference type="SUPFAM" id="SSF55846">
    <property type="entry name" value="N-acetylmuramoyl-L-alanine amidase-like"/>
    <property type="match status" value="1"/>
</dbReference>
<gene>
    <name evidence="6" type="ORF">JFN93_06970</name>
</gene>
<dbReference type="PANTHER" id="PTHR30417">
    <property type="entry name" value="N-ACETYLMURAMOYL-L-ALANINE AMIDASE AMID"/>
    <property type="match status" value="1"/>
</dbReference>
<dbReference type="Pfam" id="PF08239">
    <property type="entry name" value="SH3_3"/>
    <property type="match status" value="1"/>
</dbReference>
<dbReference type="Proteomes" id="UP000636888">
    <property type="component" value="Unassembled WGS sequence"/>
</dbReference>
<evidence type="ECO:0000259" key="5">
    <source>
        <dbReference type="SMART" id="SM00644"/>
    </source>
</evidence>
<dbReference type="Gene3D" id="2.30.30.40">
    <property type="entry name" value="SH3 Domains"/>
    <property type="match status" value="1"/>
</dbReference>
<dbReference type="RefSeq" id="WP_199383292.1">
    <property type="nucleotide sequence ID" value="NZ_JAEMHM010000005.1"/>
</dbReference>
<organism evidence="6 7">
    <name type="scientific">Geomesophilobacter sediminis</name>
    <dbReference type="NCBI Taxonomy" id="2798584"/>
    <lineage>
        <taxon>Bacteria</taxon>
        <taxon>Pseudomonadati</taxon>
        <taxon>Thermodesulfobacteriota</taxon>
        <taxon>Desulfuromonadia</taxon>
        <taxon>Geobacterales</taxon>
        <taxon>Geobacteraceae</taxon>
        <taxon>Geomesophilobacter</taxon>
    </lineage>
</organism>
<accession>A0A8J7IX97</accession>
<keyword evidence="4" id="KW-0961">Cell wall biogenesis/degradation</keyword>
<evidence type="ECO:0000256" key="3">
    <source>
        <dbReference type="ARBA" id="ARBA00022801"/>
    </source>
</evidence>
<name>A0A8J7IX97_9BACT</name>
<dbReference type="InterPro" id="IPR002502">
    <property type="entry name" value="Amidase_domain"/>
</dbReference>
<dbReference type="AlphaFoldDB" id="A0A8J7IX97"/>
<dbReference type="EMBL" id="JAEMHM010000005">
    <property type="protein sequence ID" value="MBJ6724442.1"/>
    <property type="molecule type" value="Genomic_DNA"/>
</dbReference>
<proteinExistence type="predicted"/>
<dbReference type="InterPro" id="IPR051206">
    <property type="entry name" value="NAMLAA_amidase_2"/>
</dbReference>
<sequence>MRIRNHRLCNDDDSPVRYVPSPNISGSLQAKYLVMHFTAGASAQESIEWLTSKKAKASAHVVIGRDGSVTQLVPFNRIAWHAGESFWGGLQGLNSYSIGIELDNAGRLVRKGDGWRAWFGTTYPDSEVLQAVHKHETELCGWEDYTPEQIQSALTVASLLVSTYQLLDVVGHEDIAPHRKCDPGPAFPMANFRARVMGRADNVAQAYRTTTELNIRSGPGAQNAALPGSPLPQGTAVNFLKAEGGWWLVDVQDRDLDGWVNSRYLQRV</sequence>
<dbReference type="PANTHER" id="PTHR30417:SF1">
    <property type="entry name" value="N-ACETYLMURAMOYL-L-ALANINE AMIDASE AMID"/>
    <property type="match status" value="1"/>
</dbReference>
<dbReference type="GO" id="GO:0008745">
    <property type="term" value="F:N-acetylmuramoyl-L-alanine amidase activity"/>
    <property type="evidence" value="ECO:0007669"/>
    <property type="project" value="UniProtKB-EC"/>
</dbReference>
<protein>
    <recommendedName>
        <fullName evidence="2">N-acetylmuramoyl-L-alanine amidase</fullName>
        <ecNumber evidence="2">3.5.1.28</ecNumber>
    </recommendedName>
</protein>
<dbReference type="InterPro" id="IPR003646">
    <property type="entry name" value="SH3-like_bac-type"/>
</dbReference>
<dbReference type="InterPro" id="IPR036505">
    <property type="entry name" value="Amidase/PGRP_sf"/>
</dbReference>
<dbReference type="GO" id="GO:0071555">
    <property type="term" value="P:cell wall organization"/>
    <property type="evidence" value="ECO:0007669"/>
    <property type="project" value="UniProtKB-KW"/>
</dbReference>
<dbReference type="GO" id="GO:0009253">
    <property type="term" value="P:peptidoglycan catabolic process"/>
    <property type="evidence" value="ECO:0007669"/>
    <property type="project" value="InterPro"/>
</dbReference>
<evidence type="ECO:0000256" key="1">
    <source>
        <dbReference type="ARBA" id="ARBA00001561"/>
    </source>
</evidence>
<evidence type="ECO:0000313" key="6">
    <source>
        <dbReference type="EMBL" id="MBJ6724442.1"/>
    </source>
</evidence>
<dbReference type="Gene3D" id="3.40.80.10">
    <property type="entry name" value="Peptidoglycan recognition protein-like"/>
    <property type="match status" value="1"/>
</dbReference>
<reference evidence="6" key="1">
    <citation type="submission" date="2020-12" db="EMBL/GenBank/DDBJ databases">
        <title>Geomonas sp. Red875, isolated from river sediment.</title>
        <authorList>
            <person name="Xu Z."/>
            <person name="Zhang Z."/>
            <person name="Masuda Y."/>
            <person name="Itoh H."/>
            <person name="Senoo K."/>
        </authorList>
    </citation>
    <scope>NUCLEOTIDE SEQUENCE</scope>
    <source>
        <strain evidence="6">Red875</strain>
    </source>
</reference>
<keyword evidence="7" id="KW-1185">Reference proteome</keyword>
<feature type="domain" description="N-acetylmuramoyl-L-alanine amidase" evidence="5">
    <location>
        <begin position="21"/>
        <end position="184"/>
    </location>
</feature>
<dbReference type="GO" id="GO:0009254">
    <property type="term" value="P:peptidoglycan turnover"/>
    <property type="evidence" value="ECO:0007669"/>
    <property type="project" value="TreeGrafter"/>
</dbReference>
<evidence type="ECO:0000256" key="4">
    <source>
        <dbReference type="ARBA" id="ARBA00023316"/>
    </source>
</evidence>
<dbReference type="Pfam" id="PF01510">
    <property type="entry name" value="Amidase_2"/>
    <property type="match status" value="1"/>
</dbReference>
<keyword evidence="3" id="KW-0378">Hydrolase</keyword>
<dbReference type="EC" id="3.5.1.28" evidence="2"/>
<comment type="catalytic activity">
    <reaction evidence="1">
        <text>Hydrolyzes the link between N-acetylmuramoyl residues and L-amino acid residues in certain cell-wall glycopeptides.</text>
        <dbReference type="EC" id="3.5.1.28"/>
    </reaction>
</comment>
<evidence type="ECO:0000313" key="7">
    <source>
        <dbReference type="Proteomes" id="UP000636888"/>
    </source>
</evidence>